<dbReference type="Proteomes" id="UP001057402">
    <property type="component" value="Chromosome 10"/>
</dbReference>
<keyword evidence="2" id="KW-1185">Reference proteome</keyword>
<protein>
    <submittedName>
        <fullName evidence="1">Uncharacterized protein</fullName>
    </submittedName>
</protein>
<reference evidence="2" key="1">
    <citation type="journal article" date="2023" name="Front. Plant Sci.">
        <title>Chromosomal-level genome assembly of Melastoma candidum provides insights into trichome evolution.</title>
        <authorList>
            <person name="Zhong Y."/>
            <person name="Wu W."/>
            <person name="Sun C."/>
            <person name="Zou P."/>
            <person name="Liu Y."/>
            <person name="Dai S."/>
            <person name="Zhou R."/>
        </authorList>
    </citation>
    <scope>NUCLEOTIDE SEQUENCE [LARGE SCALE GENOMIC DNA]</scope>
</reference>
<name>A0ACB9MCW0_9MYRT</name>
<comment type="caution">
    <text evidence="1">The sequence shown here is derived from an EMBL/GenBank/DDBJ whole genome shotgun (WGS) entry which is preliminary data.</text>
</comment>
<gene>
    <name evidence="1" type="ORF">MLD38_034785</name>
</gene>
<organism evidence="1 2">
    <name type="scientific">Melastoma candidum</name>
    <dbReference type="NCBI Taxonomy" id="119954"/>
    <lineage>
        <taxon>Eukaryota</taxon>
        <taxon>Viridiplantae</taxon>
        <taxon>Streptophyta</taxon>
        <taxon>Embryophyta</taxon>
        <taxon>Tracheophyta</taxon>
        <taxon>Spermatophyta</taxon>
        <taxon>Magnoliopsida</taxon>
        <taxon>eudicotyledons</taxon>
        <taxon>Gunneridae</taxon>
        <taxon>Pentapetalae</taxon>
        <taxon>rosids</taxon>
        <taxon>malvids</taxon>
        <taxon>Myrtales</taxon>
        <taxon>Melastomataceae</taxon>
        <taxon>Melastomatoideae</taxon>
        <taxon>Melastomateae</taxon>
        <taxon>Melastoma</taxon>
    </lineage>
</organism>
<evidence type="ECO:0000313" key="2">
    <source>
        <dbReference type="Proteomes" id="UP001057402"/>
    </source>
</evidence>
<dbReference type="EMBL" id="CM042889">
    <property type="protein sequence ID" value="KAI4321401.1"/>
    <property type="molecule type" value="Genomic_DNA"/>
</dbReference>
<evidence type="ECO:0000313" key="1">
    <source>
        <dbReference type="EMBL" id="KAI4321401.1"/>
    </source>
</evidence>
<accession>A0ACB9MCW0</accession>
<sequence length="434" mass="46406">MKPKAVTLFLVNLAGHLLEILVTLKSMAMGVIFNESIISCPSYPGFTRRSVLTSTPIRPSSAPSPSSGPSSRPPATPSPPTSPPATRHNRVRVIALGAFLWAAATFLVGISSNFFQVAVSRALNGIGLALVAPAIQSLVADSTDDHNRGSAFRWLQLTGYIGSLVGGLLSVVIAPYSLLGIPGWRISFHLVGMISVLVGVLVRLFASNPRFADGSYKLNRQASSKSLCSEVNYMIQEARMVIKVPSFQNIVAQGVMGLIPWSALSFPAMWLKLTGFSNNMTAFLIALFVISGSLGGLFGGKMGDHLSIRLPDLGRIILSQISSASAVPLAEILLLGLPKNPSVFLYGFILFIMGFFISWNAPATNNPIFAEIVPEKSRASVYALDRSFESVPTSFANPIVGILAQHVYGYKQLSSEGDVAMSRENALFGQGTLF</sequence>
<proteinExistence type="predicted"/>